<dbReference type="Pfam" id="PF12784">
    <property type="entry name" value="PDDEXK_2"/>
    <property type="match status" value="1"/>
</dbReference>
<organism evidence="1 2">
    <name type="scientific">Parapedobacter deserti</name>
    <dbReference type="NCBI Taxonomy" id="1912957"/>
    <lineage>
        <taxon>Bacteria</taxon>
        <taxon>Pseudomonadati</taxon>
        <taxon>Bacteroidota</taxon>
        <taxon>Sphingobacteriia</taxon>
        <taxon>Sphingobacteriales</taxon>
        <taxon>Sphingobacteriaceae</taxon>
        <taxon>Parapedobacter</taxon>
    </lineage>
</organism>
<dbReference type="PANTHER" id="PTHR41317">
    <property type="entry name" value="PD-(D_E)XK NUCLEASE FAMILY TRANSPOSASE"/>
    <property type="match status" value="1"/>
</dbReference>
<evidence type="ECO:0000313" key="1">
    <source>
        <dbReference type="EMBL" id="MFC3196490.1"/>
    </source>
</evidence>
<proteinExistence type="predicted"/>
<keyword evidence="2" id="KW-1185">Reference proteome</keyword>
<reference evidence="2" key="1">
    <citation type="journal article" date="2019" name="Int. J. Syst. Evol. Microbiol.">
        <title>The Global Catalogue of Microorganisms (GCM) 10K type strain sequencing project: providing services to taxonomists for standard genome sequencing and annotation.</title>
        <authorList>
            <consortium name="The Broad Institute Genomics Platform"/>
            <consortium name="The Broad Institute Genome Sequencing Center for Infectious Disease"/>
            <person name="Wu L."/>
            <person name="Ma J."/>
        </authorList>
    </citation>
    <scope>NUCLEOTIDE SEQUENCE [LARGE SCALE GENOMIC DNA]</scope>
    <source>
        <strain evidence="2">KCTC 52416</strain>
    </source>
</reference>
<accession>A0ABV7JEE3</accession>
<dbReference type="EMBL" id="JBHRTA010000008">
    <property type="protein sequence ID" value="MFC3196490.1"/>
    <property type="molecule type" value="Genomic_DNA"/>
</dbReference>
<gene>
    <name evidence="1" type="ORF">ACFOET_02565</name>
</gene>
<dbReference type="RefSeq" id="WP_379019252.1">
    <property type="nucleotide sequence ID" value="NZ_JBHRTA010000008.1"/>
</dbReference>
<comment type="caution">
    <text evidence="1">The sequence shown here is derived from an EMBL/GenBank/DDBJ whole genome shotgun (WGS) entry which is preliminary data.</text>
</comment>
<dbReference type="NCBIfam" id="TIGR01784">
    <property type="entry name" value="T_den_put_tspse"/>
    <property type="match status" value="1"/>
</dbReference>
<sequence>MTKSEQPIAGRFIDPLLDFSFKRIFGTEPNKDLLIALLNGIFQGRKEIVDLVFNKNEYAGDTEEIGGVIFDLTCTACNGEKFIIEVQRSALANLKKRMLYYGSKLISDQAPKGKRKEWDYAIPEVYVIVLMDGFAMPSGGHDDRYLHDICLCNRDTGEVFYDDLGFIYLELRNFAKEESELETDLDGWLYVLKNMSKLKKIPLYLRKPIFEKLFNIAEYSKLTKEEKEMYDTSLKRKLDTAGALEYARREGEEKGIEKGIEKGKASVVANLILDFGFDDEQAARASQTSIDFVKNVRSALEKKK</sequence>
<dbReference type="InterPro" id="IPR010106">
    <property type="entry name" value="RpnA"/>
</dbReference>
<dbReference type="Proteomes" id="UP001595526">
    <property type="component" value="Unassembled WGS sequence"/>
</dbReference>
<name>A0ABV7JEE3_9SPHI</name>
<evidence type="ECO:0000313" key="2">
    <source>
        <dbReference type="Proteomes" id="UP001595526"/>
    </source>
</evidence>
<dbReference type="PANTHER" id="PTHR41317:SF1">
    <property type="entry name" value="PD-(D_E)XK NUCLEASE FAMILY TRANSPOSASE"/>
    <property type="match status" value="1"/>
</dbReference>
<protein>
    <submittedName>
        <fullName evidence="1">Rpn family recombination-promoting nuclease/putative transposase</fullName>
    </submittedName>
</protein>